<evidence type="ECO:0000313" key="2">
    <source>
        <dbReference type="Proteomes" id="UP000265520"/>
    </source>
</evidence>
<dbReference type="Proteomes" id="UP000265520">
    <property type="component" value="Unassembled WGS sequence"/>
</dbReference>
<organism evidence="1 2">
    <name type="scientific">Trifolium medium</name>
    <dbReference type="NCBI Taxonomy" id="97028"/>
    <lineage>
        <taxon>Eukaryota</taxon>
        <taxon>Viridiplantae</taxon>
        <taxon>Streptophyta</taxon>
        <taxon>Embryophyta</taxon>
        <taxon>Tracheophyta</taxon>
        <taxon>Spermatophyta</taxon>
        <taxon>Magnoliopsida</taxon>
        <taxon>eudicotyledons</taxon>
        <taxon>Gunneridae</taxon>
        <taxon>Pentapetalae</taxon>
        <taxon>rosids</taxon>
        <taxon>fabids</taxon>
        <taxon>Fabales</taxon>
        <taxon>Fabaceae</taxon>
        <taxon>Papilionoideae</taxon>
        <taxon>50 kb inversion clade</taxon>
        <taxon>NPAAA clade</taxon>
        <taxon>Hologalegina</taxon>
        <taxon>IRL clade</taxon>
        <taxon>Trifolieae</taxon>
        <taxon>Trifolium</taxon>
    </lineage>
</organism>
<dbReference type="EMBL" id="LXQA010100677">
    <property type="protein sequence ID" value="MCI16395.1"/>
    <property type="molecule type" value="Genomic_DNA"/>
</dbReference>
<dbReference type="AlphaFoldDB" id="A0A392PZI8"/>
<sequence>VTKESFTDDGFFKTGDAVTTDKDGYFIILGRKEIYISLSMMYASRA</sequence>
<proteinExistence type="predicted"/>
<dbReference type="SUPFAM" id="SSF56801">
    <property type="entry name" value="Acetyl-CoA synthetase-like"/>
    <property type="match status" value="1"/>
</dbReference>
<keyword evidence="2" id="KW-1185">Reference proteome</keyword>
<name>A0A392PZI8_9FABA</name>
<accession>A0A392PZI8</accession>
<dbReference type="Gene3D" id="2.30.38.10">
    <property type="entry name" value="Luciferase, Domain 3"/>
    <property type="match status" value="1"/>
</dbReference>
<feature type="non-terminal residue" evidence="1">
    <location>
        <position position="1"/>
    </location>
</feature>
<evidence type="ECO:0000313" key="1">
    <source>
        <dbReference type="EMBL" id="MCI16395.1"/>
    </source>
</evidence>
<comment type="caution">
    <text evidence="1">The sequence shown here is derived from an EMBL/GenBank/DDBJ whole genome shotgun (WGS) entry which is preliminary data.</text>
</comment>
<protein>
    <submittedName>
        <fullName evidence="1">Fatty acyl-CoA synthetase family protein</fullName>
    </submittedName>
</protein>
<reference evidence="1 2" key="1">
    <citation type="journal article" date="2018" name="Front. Plant Sci.">
        <title>Red Clover (Trifolium pratense) and Zigzag Clover (T. medium) - A Picture of Genomic Similarities and Differences.</title>
        <authorList>
            <person name="Dluhosova J."/>
            <person name="Istvanek J."/>
            <person name="Nedelnik J."/>
            <person name="Repkova J."/>
        </authorList>
    </citation>
    <scope>NUCLEOTIDE SEQUENCE [LARGE SCALE GENOMIC DNA]</scope>
    <source>
        <strain evidence="2">cv. 10/8</strain>
        <tissue evidence="1">Leaf</tissue>
    </source>
</reference>